<accession>A0A0B5EWZ5</accession>
<gene>
    <name evidence="1" type="ORF">SLNWT_3364</name>
</gene>
<name>A0A0B5EWZ5_STRA4</name>
<organism evidence="1 2">
    <name type="scientific">Streptomyces albus (strain ATCC 21838 / DSM 41398 / FERM P-419 / JCM 4703 / NBRC 107858)</name>
    <dbReference type="NCBI Taxonomy" id="1081613"/>
    <lineage>
        <taxon>Bacteria</taxon>
        <taxon>Bacillati</taxon>
        <taxon>Actinomycetota</taxon>
        <taxon>Actinomycetes</taxon>
        <taxon>Kitasatosporales</taxon>
        <taxon>Streptomycetaceae</taxon>
        <taxon>Streptomyces</taxon>
    </lineage>
</organism>
<protein>
    <submittedName>
        <fullName evidence="1">Uncharacterized protein</fullName>
    </submittedName>
</protein>
<proteinExistence type="predicted"/>
<keyword evidence="2" id="KW-1185">Reference proteome</keyword>
<dbReference type="EMBL" id="CP010519">
    <property type="protein sequence ID" value="AJE83740.1"/>
    <property type="molecule type" value="Genomic_DNA"/>
</dbReference>
<dbReference type="KEGG" id="sals:SLNWT_3364"/>
<sequence length="72" mass="7627">MRSAGGALRPGARVLRGRVPGPYACPIRARALTGVRVWMIGWLGKPKVRLPQGCCPPGRGGRLLGAPQTPAW</sequence>
<reference evidence="1 2" key="1">
    <citation type="submission" date="2015-01" db="EMBL/GenBank/DDBJ databases">
        <title>Enhanced salinomycin production by adjusting the supply of polyketide extender units in Streptomyce albus DSM 41398.</title>
        <authorList>
            <person name="Lu C."/>
        </authorList>
    </citation>
    <scope>NUCLEOTIDE SEQUENCE [LARGE SCALE GENOMIC DNA]</scope>
    <source>
        <strain evidence="2">ATCC 21838 / DSM 41398 / FERM P-419 / JCM 4703 / NBRC 107858</strain>
    </source>
</reference>
<dbReference type="AlphaFoldDB" id="A0A0B5EWZ5"/>
<evidence type="ECO:0000313" key="1">
    <source>
        <dbReference type="EMBL" id="AJE83740.1"/>
    </source>
</evidence>
<evidence type="ECO:0000313" key="2">
    <source>
        <dbReference type="Proteomes" id="UP000031523"/>
    </source>
</evidence>
<dbReference type="Proteomes" id="UP000031523">
    <property type="component" value="Chromosome"/>
</dbReference>